<accession>A0ABM1M189</accession>
<dbReference type="PANTHER" id="PTHR12231">
    <property type="entry name" value="CTX-RELATED TYPE I TRANSMEMBRANE PROTEIN"/>
    <property type="match status" value="1"/>
</dbReference>
<feature type="domain" description="Ig-like" evidence="5">
    <location>
        <begin position="6"/>
        <end position="98"/>
    </location>
</feature>
<dbReference type="InterPro" id="IPR013783">
    <property type="entry name" value="Ig-like_fold"/>
</dbReference>
<keyword evidence="6" id="KW-1185">Reference proteome</keyword>
<keyword evidence="3" id="KW-1015">Disulfide bond</keyword>
<dbReference type="PROSITE" id="PS50835">
    <property type="entry name" value="IG_LIKE"/>
    <property type="match status" value="1"/>
</dbReference>
<proteinExistence type="predicted"/>
<evidence type="ECO:0000313" key="7">
    <source>
        <dbReference type="RefSeq" id="XP_017768339.1"/>
    </source>
</evidence>
<dbReference type="Pfam" id="PF13927">
    <property type="entry name" value="Ig_3"/>
    <property type="match status" value="1"/>
</dbReference>
<evidence type="ECO:0000256" key="2">
    <source>
        <dbReference type="ARBA" id="ARBA00022737"/>
    </source>
</evidence>
<keyword evidence="2" id="KW-0677">Repeat</keyword>
<dbReference type="SMART" id="SM00409">
    <property type="entry name" value="IG"/>
    <property type="match status" value="1"/>
</dbReference>
<dbReference type="InterPro" id="IPR051170">
    <property type="entry name" value="Neural/epithelial_adhesion"/>
</dbReference>
<dbReference type="InterPro" id="IPR003598">
    <property type="entry name" value="Ig_sub2"/>
</dbReference>
<evidence type="ECO:0000313" key="6">
    <source>
        <dbReference type="Proteomes" id="UP000695000"/>
    </source>
</evidence>
<dbReference type="Gene3D" id="2.60.40.10">
    <property type="entry name" value="Immunoglobulins"/>
    <property type="match status" value="1"/>
</dbReference>
<dbReference type="SUPFAM" id="SSF48726">
    <property type="entry name" value="Immunoglobulin"/>
    <property type="match status" value="1"/>
</dbReference>
<evidence type="ECO:0000259" key="5">
    <source>
        <dbReference type="PROSITE" id="PS50835"/>
    </source>
</evidence>
<reference evidence="7" key="1">
    <citation type="submission" date="2025-08" db="UniProtKB">
        <authorList>
            <consortium name="RefSeq"/>
        </authorList>
    </citation>
    <scope>IDENTIFICATION</scope>
    <source>
        <tissue evidence="7">Whole Larva</tissue>
    </source>
</reference>
<dbReference type="GeneID" id="108556654"/>
<dbReference type="PANTHER" id="PTHR12231:SF105">
    <property type="entry name" value="LACHESIN-LIKE PROTEIN"/>
    <property type="match status" value="1"/>
</dbReference>
<gene>
    <name evidence="7" type="primary">LOC108556654</name>
</gene>
<keyword evidence="1" id="KW-0732">Signal</keyword>
<dbReference type="Proteomes" id="UP000695000">
    <property type="component" value="Unplaced"/>
</dbReference>
<dbReference type="InterPro" id="IPR036179">
    <property type="entry name" value="Ig-like_dom_sf"/>
</dbReference>
<organism evidence="6 7">
    <name type="scientific">Nicrophorus vespilloides</name>
    <name type="common">Boreal carrion beetle</name>
    <dbReference type="NCBI Taxonomy" id="110193"/>
    <lineage>
        <taxon>Eukaryota</taxon>
        <taxon>Metazoa</taxon>
        <taxon>Ecdysozoa</taxon>
        <taxon>Arthropoda</taxon>
        <taxon>Hexapoda</taxon>
        <taxon>Insecta</taxon>
        <taxon>Pterygota</taxon>
        <taxon>Neoptera</taxon>
        <taxon>Endopterygota</taxon>
        <taxon>Coleoptera</taxon>
        <taxon>Polyphaga</taxon>
        <taxon>Staphyliniformia</taxon>
        <taxon>Silphidae</taxon>
        <taxon>Nicrophorinae</taxon>
        <taxon>Nicrophorus</taxon>
    </lineage>
</organism>
<keyword evidence="4" id="KW-0393">Immunoglobulin domain</keyword>
<dbReference type="InterPro" id="IPR007110">
    <property type="entry name" value="Ig-like_dom"/>
</dbReference>
<evidence type="ECO:0000256" key="3">
    <source>
        <dbReference type="ARBA" id="ARBA00023157"/>
    </source>
</evidence>
<dbReference type="RefSeq" id="XP_017768339.1">
    <property type="nucleotide sequence ID" value="XM_017912850.1"/>
</dbReference>
<evidence type="ECO:0000256" key="4">
    <source>
        <dbReference type="ARBA" id="ARBA00023319"/>
    </source>
</evidence>
<name>A0ABM1M189_NICVS</name>
<sequence length="104" mass="11580">MQILPPDIDDVETSGDLTVSEGENVTLVCKATGHPSPRILWRREDGNHILYHPKPFESDIDTYSGSSLSLTRLNRRQMGAYLCIASNDVPPAVSKRITLNINFL</sequence>
<dbReference type="InterPro" id="IPR003599">
    <property type="entry name" value="Ig_sub"/>
</dbReference>
<evidence type="ECO:0000256" key="1">
    <source>
        <dbReference type="ARBA" id="ARBA00022729"/>
    </source>
</evidence>
<dbReference type="SMART" id="SM00408">
    <property type="entry name" value="IGc2"/>
    <property type="match status" value="1"/>
</dbReference>
<protein>
    <submittedName>
        <fullName evidence="7">Neuronal growth regulator 1-like</fullName>
    </submittedName>
</protein>